<dbReference type="PANTHER" id="PTHR48106:SF18">
    <property type="entry name" value="QUINONE OXIDOREDUCTASE PIG3"/>
    <property type="match status" value="1"/>
</dbReference>
<dbReference type="Pfam" id="PF00107">
    <property type="entry name" value="ADH_zinc_N"/>
    <property type="match status" value="1"/>
</dbReference>
<proteinExistence type="predicted"/>
<evidence type="ECO:0000313" key="5">
    <source>
        <dbReference type="Proteomes" id="UP000007797"/>
    </source>
</evidence>
<dbReference type="SUPFAM" id="SSF51735">
    <property type="entry name" value="NAD(P)-binding Rossmann-fold domains"/>
    <property type="match status" value="1"/>
</dbReference>
<sequence length="334" mass="36117">MKSVLIKQFGGIENLIIGSIAKPVPKANELLVRVKAFAINRADLLQRQGKYPPPAGDSEILGLEMSGVVESAPPQSAAGFKVGDRVYGLVSGGGYGEYCTIDARNALHIPAHFTFETAAAIPEAWLTAYQAMYLVGDFQKNHTVLIHAAASGVGSALIQLAKAGGAAAIIGTAGSDEKTQWCSELGCTHTINYKNTPSFAGEVEKITQKKGVNMVFDYVGANYWNDNLKSLAMDGTMVFQGSMSGGIVKENANIANILTKRLRILGSTLRSRSIEYKQDLIQRFHKTCDPLFENGTLKPMIDKVFSVNDIQEAHRYVDSNLNKGKVVVKGFDEN</sequence>
<dbReference type="Proteomes" id="UP000007797">
    <property type="component" value="Unassembled WGS sequence"/>
</dbReference>
<dbReference type="SMART" id="SM00829">
    <property type="entry name" value="PKS_ER"/>
    <property type="match status" value="1"/>
</dbReference>
<dbReference type="OMA" id="WAEVPDP"/>
<gene>
    <name evidence="4" type="ORF">DFA_00782</name>
</gene>
<dbReference type="InterPro" id="IPR014189">
    <property type="entry name" value="Quinone_OxRdtase_PIG3"/>
</dbReference>
<dbReference type="CDD" id="cd05276">
    <property type="entry name" value="p53_inducible_oxidoreductase"/>
    <property type="match status" value="1"/>
</dbReference>
<dbReference type="AlphaFoldDB" id="F4PTT6"/>
<dbReference type="InterPro" id="IPR013149">
    <property type="entry name" value="ADH-like_C"/>
</dbReference>
<evidence type="ECO:0000256" key="2">
    <source>
        <dbReference type="ARBA" id="ARBA00023002"/>
    </source>
</evidence>
<name>F4PTT6_CACFS</name>
<evidence type="ECO:0000259" key="3">
    <source>
        <dbReference type="SMART" id="SM00829"/>
    </source>
</evidence>
<dbReference type="GO" id="GO:0070402">
    <property type="term" value="F:NADPH binding"/>
    <property type="evidence" value="ECO:0007669"/>
    <property type="project" value="TreeGrafter"/>
</dbReference>
<dbReference type="InterPro" id="IPR011032">
    <property type="entry name" value="GroES-like_sf"/>
</dbReference>
<dbReference type="InterPro" id="IPR013154">
    <property type="entry name" value="ADH-like_N"/>
</dbReference>
<dbReference type="KEGG" id="dfa:DFA_00782"/>
<accession>F4PTT6</accession>
<feature type="domain" description="Enoyl reductase (ER)" evidence="3">
    <location>
        <begin position="10"/>
        <end position="328"/>
    </location>
</feature>
<dbReference type="InterPro" id="IPR036291">
    <property type="entry name" value="NAD(P)-bd_dom_sf"/>
</dbReference>
<protein>
    <submittedName>
        <fullName evidence="4">Quinone oxidoreductase</fullName>
    </submittedName>
</protein>
<dbReference type="Pfam" id="PF08240">
    <property type="entry name" value="ADH_N"/>
    <property type="match status" value="1"/>
</dbReference>
<dbReference type="OrthoDB" id="203908at2759"/>
<organism evidence="4 5">
    <name type="scientific">Cavenderia fasciculata</name>
    <name type="common">Slime mold</name>
    <name type="synonym">Dictyostelium fasciculatum</name>
    <dbReference type="NCBI Taxonomy" id="261658"/>
    <lineage>
        <taxon>Eukaryota</taxon>
        <taxon>Amoebozoa</taxon>
        <taxon>Evosea</taxon>
        <taxon>Eumycetozoa</taxon>
        <taxon>Dictyostelia</taxon>
        <taxon>Acytosteliales</taxon>
        <taxon>Cavenderiaceae</taxon>
        <taxon>Cavenderia</taxon>
    </lineage>
</organism>
<keyword evidence="1" id="KW-0521">NADP</keyword>
<dbReference type="NCBIfam" id="TIGR02824">
    <property type="entry name" value="quinone_pig3"/>
    <property type="match status" value="1"/>
</dbReference>
<dbReference type="RefSeq" id="XP_004358765.1">
    <property type="nucleotide sequence ID" value="XM_004358708.1"/>
</dbReference>
<reference evidence="5" key="1">
    <citation type="journal article" date="2011" name="Genome Res.">
        <title>Phylogeny-wide analysis of social amoeba genomes highlights ancient origins for complex intercellular communication.</title>
        <authorList>
            <person name="Heidel A.J."/>
            <person name="Lawal H.M."/>
            <person name="Felder M."/>
            <person name="Schilde C."/>
            <person name="Helps N.R."/>
            <person name="Tunggal B."/>
            <person name="Rivero F."/>
            <person name="John U."/>
            <person name="Schleicher M."/>
            <person name="Eichinger L."/>
            <person name="Platzer M."/>
            <person name="Noegel A.A."/>
            <person name="Schaap P."/>
            <person name="Gloeckner G."/>
        </authorList>
    </citation>
    <scope>NUCLEOTIDE SEQUENCE [LARGE SCALE GENOMIC DNA]</scope>
    <source>
        <strain evidence="5">SH3</strain>
    </source>
</reference>
<evidence type="ECO:0000313" key="4">
    <source>
        <dbReference type="EMBL" id="EGG20915.1"/>
    </source>
</evidence>
<dbReference type="SUPFAM" id="SSF50129">
    <property type="entry name" value="GroES-like"/>
    <property type="match status" value="1"/>
</dbReference>
<evidence type="ECO:0000256" key="1">
    <source>
        <dbReference type="ARBA" id="ARBA00022857"/>
    </source>
</evidence>
<dbReference type="GeneID" id="14873822"/>
<dbReference type="STRING" id="1054147.F4PTT6"/>
<dbReference type="GO" id="GO:0016651">
    <property type="term" value="F:oxidoreductase activity, acting on NAD(P)H"/>
    <property type="evidence" value="ECO:0007669"/>
    <property type="project" value="TreeGrafter"/>
</dbReference>
<dbReference type="EMBL" id="GL883010">
    <property type="protein sequence ID" value="EGG20915.1"/>
    <property type="molecule type" value="Genomic_DNA"/>
</dbReference>
<dbReference type="PANTHER" id="PTHR48106">
    <property type="entry name" value="QUINONE OXIDOREDUCTASE PIG3-RELATED"/>
    <property type="match status" value="1"/>
</dbReference>
<keyword evidence="5" id="KW-1185">Reference proteome</keyword>
<dbReference type="InterPro" id="IPR020843">
    <property type="entry name" value="ER"/>
</dbReference>
<dbReference type="Gene3D" id="3.40.50.720">
    <property type="entry name" value="NAD(P)-binding Rossmann-like Domain"/>
    <property type="match status" value="1"/>
</dbReference>
<keyword evidence="2" id="KW-0560">Oxidoreductase</keyword>
<dbReference type="Gene3D" id="3.90.180.10">
    <property type="entry name" value="Medium-chain alcohol dehydrogenases, catalytic domain"/>
    <property type="match status" value="1"/>
</dbReference>